<dbReference type="Proteomes" id="UP000002630">
    <property type="component" value="Linkage Group LG11"/>
</dbReference>
<organism evidence="1 2">
    <name type="scientific">Ectocarpus siliculosus</name>
    <name type="common">Brown alga</name>
    <name type="synonym">Conferva siliculosa</name>
    <dbReference type="NCBI Taxonomy" id="2880"/>
    <lineage>
        <taxon>Eukaryota</taxon>
        <taxon>Sar</taxon>
        <taxon>Stramenopiles</taxon>
        <taxon>Ochrophyta</taxon>
        <taxon>PX clade</taxon>
        <taxon>Phaeophyceae</taxon>
        <taxon>Ectocarpales</taxon>
        <taxon>Ectocarpaceae</taxon>
        <taxon>Ectocarpus</taxon>
    </lineage>
</organism>
<accession>D8LG15</accession>
<protein>
    <submittedName>
        <fullName evidence="1">Uncharacterized protein</fullName>
    </submittedName>
</protein>
<proteinExistence type="predicted"/>
<dbReference type="EMBL" id="FN649736">
    <property type="protein sequence ID" value="CBN78914.1"/>
    <property type="molecule type" value="Genomic_DNA"/>
</dbReference>
<evidence type="ECO:0000313" key="2">
    <source>
        <dbReference type="Proteomes" id="UP000002630"/>
    </source>
</evidence>
<dbReference type="AlphaFoldDB" id="D8LG15"/>
<reference evidence="1 2" key="1">
    <citation type="journal article" date="2010" name="Nature">
        <title>The Ectocarpus genome and the independent evolution of multicellularity in brown algae.</title>
        <authorList>
            <person name="Cock J.M."/>
            <person name="Sterck L."/>
            <person name="Rouze P."/>
            <person name="Scornet D."/>
            <person name="Allen A.E."/>
            <person name="Amoutzias G."/>
            <person name="Anthouard V."/>
            <person name="Artiguenave F."/>
            <person name="Aury J.M."/>
            <person name="Badger J.H."/>
            <person name="Beszteri B."/>
            <person name="Billiau K."/>
            <person name="Bonnet E."/>
            <person name="Bothwell J.H."/>
            <person name="Bowler C."/>
            <person name="Boyen C."/>
            <person name="Brownlee C."/>
            <person name="Carrano C.J."/>
            <person name="Charrier B."/>
            <person name="Cho G.Y."/>
            <person name="Coelho S.M."/>
            <person name="Collen J."/>
            <person name="Corre E."/>
            <person name="Da Silva C."/>
            <person name="Delage L."/>
            <person name="Delaroque N."/>
            <person name="Dittami S.M."/>
            <person name="Doulbeau S."/>
            <person name="Elias M."/>
            <person name="Farnham G."/>
            <person name="Gachon C.M."/>
            <person name="Gschloessl B."/>
            <person name="Heesch S."/>
            <person name="Jabbari K."/>
            <person name="Jubin C."/>
            <person name="Kawai H."/>
            <person name="Kimura K."/>
            <person name="Kloareg B."/>
            <person name="Kupper F.C."/>
            <person name="Lang D."/>
            <person name="Le Bail A."/>
            <person name="Leblanc C."/>
            <person name="Lerouge P."/>
            <person name="Lohr M."/>
            <person name="Lopez P.J."/>
            <person name="Martens C."/>
            <person name="Maumus F."/>
            <person name="Michel G."/>
            <person name="Miranda-Saavedra D."/>
            <person name="Morales J."/>
            <person name="Moreau H."/>
            <person name="Motomura T."/>
            <person name="Nagasato C."/>
            <person name="Napoli C.A."/>
            <person name="Nelson D.R."/>
            <person name="Nyvall-Collen P."/>
            <person name="Peters A.F."/>
            <person name="Pommier C."/>
            <person name="Potin P."/>
            <person name="Poulain J."/>
            <person name="Quesneville H."/>
            <person name="Read B."/>
            <person name="Rensing S.A."/>
            <person name="Ritter A."/>
            <person name="Rousvoal S."/>
            <person name="Samanta M."/>
            <person name="Samson G."/>
            <person name="Schroeder D.C."/>
            <person name="Segurens B."/>
            <person name="Strittmatter M."/>
            <person name="Tonon T."/>
            <person name="Tregear J.W."/>
            <person name="Valentin K."/>
            <person name="von Dassow P."/>
            <person name="Yamagishi T."/>
            <person name="Van de Peer Y."/>
            <person name="Wincker P."/>
        </authorList>
    </citation>
    <scope>NUCLEOTIDE SEQUENCE [LARGE SCALE GENOMIC DNA]</scope>
    <source>
        <strain evidence="2">Ec32 / CCAP1310/4</strain>
    </source>
</reference>
<evidence type="ECO:0000313" key="1">
    <source>
        <dbReference type="EMBL" id="CBN78914.1"/>
    </source>
</evidence>
<dbReference type="InParanoid" id="D8LG15"/>
<gene>
    <name evidence="1" type="ORF">Esi_0155_0044</name>
</gene>
<keyword evidence="2" id="KW-1185">Reference proteome</keyword>
<sequence length="59" mass="6858">MVVPPVAVEREKEFIERLLRKVKEEDVEARERARMQDERVVAQRESMRVKTGGCEAVST</sequence>
<dbReference type="EMBL" id="FN648104">
    <property type="protein sequence ID" value="CBN78914.1"/>
    <property type="molecule type" value="Genomic_DNA"/>
</dbReference>
<name>D8LG15_ECTSI</name>